<protein>
    <submittedName>
        <fullName evidence="1">Uncharacterized protein</fullName>
    </submittedName>
</protein>
<gene>
    <name evidence="1" type="ORF">FA15DRAFT_605494</name>
</gene>
<dbReference type="EMBL" id="ML210544">
    <property type="protein sequence ID" value="TFK17245.1"/>
    <property type="molecule type" value="Genomic_DNA"/>
</dbReference>
<feature type="non-terminal residue" evidence="1">
    <location>
        <position position="1"/>
    </location>
</feature>
<sequence>RGNNIQVGGNGNFNQQHYQLMGNCPQLYTPEFFLPKDYVNGIRAEIEAARSKPQK</sequence>
<proteinExistence type="predicted"/>
<keyword evidence="2" id="KW-1185">Reference proteome</keyword>
<name>A0A5C3KAX3_COPMA</name>
<reference evidence="1 2" key="1">
    <citation type="journal article" date="2019" name="Nat. Ecol. Evol.">
        <title>Megaphylogeny resolves global patterns of mushroom evolution.</title>
        <authorList>
            <person name="Varga T."/>
            <person name="Krizsan K."/>
            <person name="Foldi C."/>
            <person name="Dima B."/>
            <person name="Sanchez-Garcia M."/>
            <person name="Sanchez-Ramirez S."/>
            <person name="Szollosi G.J."/>
            <person name="Szarkandi J.G."/>
            <person name="Papp V."/>
            <person name="Albert L."/>
            <person name="Andreopoulos W."/>
            <person name="Angelini C."/>
            <person name="Antonin V."/>
            <person name="Barry K.W."/>
            <person name="Bougher N.L."/>
            <person name="Buchanan P."/>
            <person name="Buyck B."/>
            <person name="Bense V."/>
            <person name="Catcheside P."/>
            <person name="Chovatia M."/>
            <person name="Cooper J."/>
            <person name="Damon W."/>
            <person name="Desjardin D."/>
            <person name="Finy P."/>
            <person name="Geml J."/>
            <person name="Haridas S."/>
            <person name="Hughes K."/>
            <person name="Justo A."/>
            <person name="Karasinski D."/>
            <person name="Kautmanova I."/>
            <person name="Kiss B."/>
            <person name="Kocsube S."/>
            <person name="Kotiranta H."/>
            <person name="LaButti K.M."/>
            <person name="Lechner B.E."/>
            <person name="Liimatainen K."/>
            <person name="Lipzen A."/>
            <person name="Lukacs Z."/>
            <person name="Mihaltcheva S."/>
            <person name="Morgado L.N."/>
            <person name="Niskanen T."/>
            <person name="Noordeloos M.E."/>
            <person name="Ohm R.A."/>
            <person name="Ortiz-Santana B."/>
            <person name="Ovrebo C."/>
            <person name="Racz N."/>
            <person name="Riley R."/>
            <person name="Savchenko A."/>
            <person name="Shiryaev A."/>
            <person name="Soop K."/>
            <person name="Spirin V."/>
            <person name="Szebenyi C."/>
            <person name="Tomsovsky M."/>
            <person name="Tulloss R.E."/>
            <person name="Uehling J."/>
            <person name="Grigoriev I.V."/>
            <person name="Vagvolgyi C."/>
            <person name="Papp T."/>
            <person name="Martin F.M."/>
            <person name="Miettinen O."/>
            <person name="Hibbett D.S."/>
            <person name="Nagy L.G."/>
        </authorList>
    </citation>
    <scope>NUCLEOTIDE SEQUENCE [LARGE SCALE GENOMIC DNA]</scope>
    <source>
        <strain evidence="1 2">CBS 121175</strain>
    </source>
</reference>
<evidence type="ECO:0000313" key="1">
    <source>
        <dbReference type="EMBL" id="TFK17245.1"/>
    </source>
</evidence>
<organism evidence="1 2">
    <name type="scientific">Coprinopsis marcescibilis</name>
    <name type="common">Agaric fungus</name>
    <name type="synonym">Psathyrella marcescibilis</name>
    <dbReference type="NCBI Taxonomy" id="230819"/>
    <lineage>
        <taxon>Eukaryota</taxon>
        <taxon>Fungi</taxon>
        <taxon>Dikarya</taxon>
        <taxon>Basidiomycota</taxon>
        <taxon>Agaricomycotina</taxon>
        <taxon>Agaricomycetes</taxon>
        <taxon>Agaricomycetidae</taxon>
        <taxon>Agaricales</taxon>
        <taxon>Agaricineae</taxon>
        <taxon>Psathyrellaceae</taxon>
        <taxon>Coprinopsis</taxon>
    </lineage>
</organism>
<accession>A0A5C3KAX3</accession>
<dbReference type="Proteomes" id="UP000307440">
    <property type="component" value="Unassembled WGS sequence"/>
</dbReference>
<evidence type="ECO:0000313" key="2">
    <source>
        <dbReference type="Proteomes" id="UP000307440"/>
    </source>
</evidence>
<dbReference type="AlphaFoldDB" id="A0A5C3KAX3"/>